<evidence type="ECO:0000313" key="2">
    <source>
        <dbReference type="Proteomes" id="UP000177797"/>
    </source>
</evidence>
<dbReference type="InterPro" id="IPR008775">
    <property type="entry name" value="Phytyl_CoA_dOase-like"/>
</dbReference>
<dbReference type="SUPFAM" id="SSF51197">
    <property type="entry name" value="Clavaminate synthase-like"/>
    <property type="match status" value="1"/>
</dbReference>
<dbReference type="AlphaFoldDB" id="A0A1G2NFV7"/>
<comment type="caution">
    <text evidence="1">The sequence shown here is derived from an EMBL/GenBank/DDBJ whole genome shotgun (WGS) entry which is preliminary data.</text>
</comment>
<gene>
    <name evidence="1" type="ORF">A2938_00165</name>
</gene>
<proteinExistence type="predicted"/>
<dbReference type="GO" id="GO:0005506">
    <property type="term" value="F:iron ion binding"/>
    <property type="evidence" value="ECO:0007669"/>
    <property type="project" value="UniProtKB-ARBA"/>
</dbReference>
<dbReference type="PANTHER" id="PTHR20883:SF48">
    <property type="entry name" value="ECTOINE DIOXYGENASE"/>
    <property type="match status" value="1"/>
</dbReference>
<evidence type="ECO:0008006" key="3">
    <source>
        <dbReference type="Google" id="ProtNLM"/>
    </source>
</evidence>
<dbReference type="Proteomes" id="UP000177797">
    <property type="component" value="Unassembled WGS sequence"/>
</dbReference>
<dbReference type="GO" id="GO:0016706">
    <property type="term" value="F:2-oxoglutarate-dependent dioxygenase activity"/>
    <property type="evidence" value="ECO:0007669"/>
    <property type="project" value="UniProtKB-ARBA"/>
</dbReference>
<reference evidence="1 2" key="1">
    <citation type="journal article" date="2016" name="Nat. Commun.">
        <title>Thousands of microbial genomes shed light on interconnected biogeochemical processes in an aquifer system.</title>
        <authorList>
            <person name="Anantharaman K."/>
            <person name="Brown C.T."/>
            <person name="Hug L.A."/>
            <person name="Sharon I."/>
            <person name="Castelle C.J."/>
            <person name="Probst A.J."/>
            <person name="Thomas B.C."/>
            <person name="Singh A."/>
            <person name="Wilkins M.J."/>
            <person name="Karaoz U."/>
            <person name="Brodie E.L."/>
            <person name="Williams K.H."/>
            <person name="Hubbard S.S."/>
            <person name="Banfield J.F."/>
        </authorList>
    </citation>
    <scope>NUCLEOTIDE SEQUENCE [LARGE SCALE GENOMIC DNA]</scope>
</reference>
<dbReference type="EMBL" id="MHSA01000014">
    <property type="protein sequence ID" value="OHA34222.1"/>
    <property type="molecule type" value="Genomic_DNA"/>
</dbReference>
<sequence>MLERLAYKLGFLPYKLFMRLRASDAAFLWLNRRARALFCTHHLSLSETHKAIVASLKKDGIAFADLSSLFGRNVLSELVRHAEALESRASVNRKKSFLMNLFEEEPLLAPDDNIFMKLSLASPVVRIANAYLGMFSRFYFCSLNITTPVGDNANAVASQKWHRDPEERTLIKMFIYLSDVDEESGPFTYIKGSQRGGRYGALFPQKPPRSSYPEESEVLARVREEDIFQCVGKAGSVIFADTAGLHRGGFAKSKKRIMFTAGFYPGSSVWSELLKRPADLEKSAWFKNAPPDIQFSVREIPPHFGKRLFKKIRNVYR</sequence>
<evidence type="ECO:0000313" key="1">
    <source>
        <dbReference type="EMBL" id="OHA34222.1"/>
    </source>
</evidence>
<dbReference type="Gene3D" id="2.60.120.620">
    <property type="entry name" value="q2cbj1_9rhob like domain"/>
    <property type="match status" value="1"/>
</dbReference>
<organism evidence="1 2">
    <name type="scientific">Candidatus Taylorbacteria bacterium RIFCSPLOWO2_01_FULL_48_100</name>
    <dbReference type="NCBI Taxonomy" id="1802322"/>
    <lineage>
        <taxon>Bacteria</taxon>
        <taxon>Candidatus Tayloriibacteriota</taxon>
    </lineage>
</organism>
<name>A0A1G2NFV7_9BACT</name>
<dbReference type="PANTHER" id="PTHR20883">
    <property type="entry name" value="PHYTANOYL-COA DIOXYGENASE DOMAIN CONTAINING 1"/>
    <property type="match status" value="1"/>
</dbReference>
<protein>
    <recommendedName>
        <fullName evidence="3">Phytanoyl-CoA dioxygenase</fullName>
    </recommendedName>
</protein>
<dbReference type="Pfam" id="PF05721">
    <property type="entry name" value="PhyH"/>
    <property type="match status" value="1"/>
</dbReference>
<accession>A0A1G2NFV7</accession>